<gene>
    <name evidence="7" type="primary">pcm</name>
    <name evidence="8" type="ORF">A2W18_03835</name>
</gene>
<evidence type="ECO:0000313" key="8">
    <source>
        <dbReference type="EMBL" id="OGI62282.1"/>
    </source>
</evidence>
<organism evidence="8 9">
    <name type="scientific">Candidatus Muproteobacteria bacterium RBG_16_60_9</name>
    <dbReference type="NCBI Taxonomy" id="1817755"/>
    <lineage>
        <taxon>Bacteria</taxon>
        <taxon>Pseudomonadati</taxon>
        <taxon>Pseudomonadota</taxon>
        <taxon>Candidatus Muproteobacteria</taxon>
    </lineage>
</organism>
<dbReference type="NCBIfam" id="NF001453">
    <property type="entry name" value="PRK00312.1"/>
    <property type="match status" value="1"/>
</dbReference>
<comment type="caution">
    <text evidence="8">The sequence shown here is derived from an EMBL/GenBank/DDBJ whole genome shotgun (WGS) entry which is preliminary data.</text>
</comment>
<name>A0A1F6UY26_9PROT</name>
<dbReference type="EMBL" id="MFSP01000180">
    <property type="protein sequence ID" value="OGI62282.1"/>
    <property type="molecule type" value="Genomic_DNA"/>
</dbReference>
<accession>A0A1F6UY26</accession>
<comment type="subcellular location">
    <subcellularLocation>
        <location evidence="1 7">Cytoplasm</location>
    </subcellularLocation>
</comment>
<keyword evidence="6 7" id="KW-0949">S-adenosyl-L-methionine</keyword>
<dbReference type="InterPro" id="IPR000682">
    <property type="entry name" value="PCMT"/>
</dbReference>
<dbReference type="FunFam" id="3.40.50.150:FF:000010">
    <property type="entry name" value="Protein-L-isoaspartate O-methyltransferase"/>
    <property type="match status" value="1"/>
</dbReference>
<dbReference type="GO" id="GO:0005737">
    <property type="term" value="C:cytoplasm"/>
    <property type="evidence" value="ECO:0007669"/>
    <property type="project" value="UniProtKB-SubCell"/>
</dbReference>
<dbReference type="SUPFAM" id="SSF53335">
    <property type="entry name" value="S-adenosyl-L-methionine-dependent methyltransferases"/>
    <property type="match status" value="1"/>
</dbReference>
<dbReference type="PANTHER" id="PTHR11579">
    <property type="entry name" value="PROTEIN-L-ISOASPARTATE O-METHYLTRANSFERASE"/>
    <property type="match status" value="1"/>
</dbReference>
<dbReference type="EC" id="2.1.1.77" evidence="7"/>
<keyword evidence="4 7" id="KW-0489">Methyltransferase</keyword>
<evidence type="ECO:0000256" key="1">
    <source>
        <dbReference type="ARBA" id="ARBA00004496"/>
    </source>
</evidence>
<dbReference type="InterPro" id="IPR029063">
    <property type="entry name" value="SAM-dependent_MTases_sf"/>
</dbReference>
<dbReference type="GO" id="GO:0004719">
    <property type="term" value="F:protein-L-isoaspartate (D-aspartate) O-methyltransferase activity"/>
    <property type="evidence" value="ECO:0007669"/>
    <property type="project" value="UniProtKB-UniRule"/>
</dbReference>
<dbReference type="GO" id="GO:0030091">
    <property type="term" value="P:protein repair"/>
    <property type="evidence" value="ECO:0007669"/>
    <property type="project" value="UniProtKB-UniRule"/>
</dbReference>
<comment type="function">
    <text evidence="7">Catalyzes the methyl esterification of L-isoaspartyl residues in peptides and proteins that result from spontaneous decomposition of normal L-aspartyl and L-asparaginyl residues. It plays a role in the repair and/or degradation of damaged proteins.</text>
</comment>
<dbReference type="Gene3D" id="3.40.50.150">
    <property type="entry name" value="Vaccinia Virus protein VP39"/>
    <property type="match status" value="1"/>
</dbReference>
<evidence type="ECO:0000256" key="6">
    <source>
        <dbReference type="ARBA" id="ARBA00022691"/>
    </source>
</evidence>
<reference evidence="8 9" key="1">
    <citation type="journal article" date="2016" name="Nat. Commun.">
        <title>Thousands of microbial genomes shed light on interconnected biogeochemical processes in an aquifer system.</title>
        <authorList>
            <person name="Anantharaman K."/>
            <person name="Brown C.T."/>
            <person name="Hug L.A."/>
            <person name="Sharon I."/>
            <person name="Castelle C.J."/>
            <person name="Probst A.J."/>
            <person name="Thomas B.C."/>
            <person name="Singh A."/>
            <person name="Wilkins M.J."/>
            <person name="Karaoz U."/>
            <person name="Brodie E.L."/>
            <person name="Williams K.H."/>
            <person name="Hubbard S.S."/>
            <person name="Banfield J.F."/>
        </authorList>
    </citation>
    <scope>NUCLEOTIDE SEQUENCE [LARGE SCALE GENOMIC DNA]</scope>
</reference>
<dbReference type="CDD" id="cd02440">
    <property type="entry name" value="AdoMet_MTases"/>
    <property type="match status" value="1"/>
</dbReference>
<evidence type="ECO:0000313" key="9">
    <source>
        <dbReference type="Proteomes" id="UP000179076"/>
    </source>
</evidence>
<evidence type="ECO:0000256" key="3">
    <source>
        <dbReference type="ARBA" id="ARBA00022490"/>
    </source>
</evidence>
<evidence type="ECO:0000256" key="2">
    <source>
        <dbReference type="ARBA" id="ARBA00005369"/>
    </source>
</evidence>
<proteinExistence type="inferred from homology"/>
<dbReference type="Pfam" id="PF01135">
    <property type="entry name" value="PCMT"/>
    <property type="match status" value="1"/>
</dbReference>
<dbReference type="PANTHER" id="PTHR11579:SF0">
    <property type="entry name" value="PROTEIN-L-ISOASPARTATE(D-ASPARTATE) O-METHYLTRANSFERASE"/>
    <property type="match status" value="1"/>
</dbReference>
<evidence type="ECO:0000256" key="5">
    <source>
        <dbReference type="ARBA" id="ARBA00022679"/>
    </source>
</evidence>
<feature type="active site" evidence="7">
    <location>
        <position position="71"/>
    </location>
</feature>
<comment type="similarity">
    <text evidence="2 7">Belongs to the methyltransferase superfamily. L-isoaspartyl/D-aspartyl protein methyltransferase family.</text>
</comment>
<keyword evidence="3 7" id="KW-0963">Cytoplasm</keyword>
<dbReference type="Proteomes" id="UP000179076">
    <property type="component" value="Unassembled WGS sequence"/>
</dbReference>
<dbReference type="HAMAP" id="MF_00090">
    <property type="entry name" value="PIMT"/>
    <property type="match status" value="1"/>
</dbReference>
<keyword evidence="5 7" id="KW-0808">Transferase</keyword>
<dbReference type="NCBIfam" id="TIGR00080">
    <property type="entry name" value="pimt"/>
    <property type="match status" value="1"/>
</dbReference>
<sequence length="221" mass="24322">MMDSGLAEGIGMTSLRTRERLVQRLRADGIVDERVLDAIRRVPRHLLIDEALASRAYEDTALPIGYGQTISQPYIVARMTEALCAGRTLRRVLEIGTGSGYQTAVLARLAEEVYSIERLEPLLRTTRTRLLRIGIRNLHYKLGDGTRGWADHAPYDGIIVTAAPSMLPQELIGQLAIGARLVIPVGTSGAQQLMVIERTETGHVSQELQPVSFVPLVEDEA</sequence>
<dbReference type="AlphaFoldDB" id="A0A1F6UY26"/>
<dbReference type="GO" id="GO:0032259">
    <property type="term" value="P:methylation"/>
    <property type="evidence" value="ECO:0007669"/>
    <property type="project" value="UniProtKB-KW"/>
</dbReference>
<comment type="catalytic activity">
    <reaction evidence="7">
        <text>[protein]-L-isoaspartate + S-adenosyl-L-methionine = [protein]-L-isoaspartate alpha-methyl ester + S-adenosyl-L-homocysteine</text>
        <dbReference type="Rhea" id="RHEA:12705"/>
        <dbReference type="Rhea" id="RHEA-COMP:12143"/>
        <dbReference type="Rhea" id="RHEA-COMP:12144"/>
        <dbReference type="ChEBI" id="CHEBI:57856"/>
        <dbReference type="ChEBI" id="CHEBI:59789"/>
        <dbReference type="ChEBI" id="CHEBI:90596"/>
        <dbReference type="ChEBI" id="CHEBI:90598"/>
        <dbReference type="EC" id="2.1.1.77"/>
    </reaction>
</comment>
<evidence type="ECO:0000256" key="4">
    <source>
        <dbReference type="ARBA" id="ARBA00022603"/>
    </source>
</evidence>
<evidence type="ECO:0000256" key="7">
    <source>
        <dbReference type="HAMAP-Rule" id="MF_00090"/>
    </source>
</evidence>
<dbReference type="PROSITE" id="PS01279">
    <property type="entry name" value="PCMT"/>
    <property type="match status" value="1"/>
</dbReference>
<protein>
    <recommendedName>
        <fullName evidence="7">Protein-L-isoaspartate O-methyltransferase</fullName>
        <ecNumber evidence="7">2.1.1.77</ecNumber>
    </recommendedName>
    <alternativeName>
        <fullName evidence="7">L-isoaspartyl protein carboxyl methyltransferase</fullName>
    </alternativeName>
    <alternativeName>
        <fullName evidence="7">Protein L-isoaspartyl methyltransferase</fullName>
    </alternativeName>
    <alternativeName>
        <fullName evidence="7">Protein-beta-aspartate methyltransferase</fullName>
        <shortName evidence="7">PIMT</shortName>
    </alternativeName>
</protein>